<dbReference type="Gene3D" id="1.10.287.130">
    <property type="match status" value="1"/>
</dbReference>
<evidence type="ECO:0000256" key="4">
    <source>
        <dbReference type="ARBA" id="ARBA00022679"/>
    </source>
</evidence>
<evidence type="ECO:0000256" key="2">
    <source>
        <dbReference type="ARBA" id="ARBA00012438"/>
    </source>
</evidence>
<feature type="repeat" description="TPR" evidence="9">
    <location>
        <begin position="68"/>
        <end position="101"/>
    </location>
</feature>
<dbReference type="RefSeq" id="WP_254155276.1">
    <property type="nucleotide sequence ID" value="NZ_JAHESD010000052.1"/>
</dbReference>
<accession>A0ABS5VV62</accession>
<dbReference type="PANTHER" id="PTHR42878:SF7">
    <property type="entry name" value="SENSOR HISTIDINE KINASE GLRK"/>
    <property type="match status" value="1"/>
</dbReference>
<proteinExistence type="predicted"/>
<keyword evidence="7" id="KW-0067">ATP-binding</keyword>
<dbReference type="InterPro" id="IPR019734">
    <property type="entry name" value="TPR_rpt"/>
</dbReference>
<dbReference type="Proteomes" id="UP000772618">
    <property type="component" value="Unassembled WGS sequence"/>
</dbReference>
<feature type="repeat" description="TPR" evidence="9">
    <location>
        <begin position="108"/>
        <end position="141"/>
    </location>
</feature>
<evidence type="ECO:0000259" key="12">
    <source>
        <dbReference type="PROSITE" id="PS50109"/>
    </source>
</evidence>
<feature type="domain" description="Histidine kinase" evidence="12">
    <location>
        <begin position="416"/>
        <end position="629"/>
    </location>
</feature>
<keyword evidence="11" id="KW-1133">Transmembrane helix</keyword>
<comment type="catalytic activity">
    <reaction evidence="1">
        <text>ATP + protein L-histidine = ADP + protein N-phospho-L-histidine.</text>
        <dbReference type="EC" id="2.7.13.3"/>
    </reaction>
</comment>
<evidence type="ECO:0000313" key="14">
    <source>
        <dbReference type="Proteomes" id="UP000772618"/>
    </source>
</evidence>
<evidence type="ECO:0000256" key="1">
    <source>
        <dbReference type="ARBA" id="ARBA00000085"/>
    </source>
</evidence>
<dbReference type="PANTHER" id="PTHR42878">
    <property type="entry name" value="TWO-COMPONENT HISTIDINE KINASE"/>
    <property type="match status" value="1"/>
</dbReference>
<dbReference type="EMBL" id="JAHESD010000052">
    <property type="protein sequence ID" value="MBT1705325.1"/>
    <property type="molecule type" value="Genomic_DNA"/>
</dbReference>
<keyword evidence="11" id="KW-0812">Transmembrane</keyword>
<dbReference type="SMART" id="SM00387">
    <property type="entry name" value="HATPase_c"/>
    <property type="match status" value="1"/>
</dbReference>
<dbReference type="CDD" id="cd00075">
    <property type="entry name" value="HATPase"/>
    <property type="match status" value="1"/>
</dbReference>
<keyword evidence="14" id="KW-1185">Reference proteome</keyword>
<dbReference type="SMART" id="SM00028">
    <property type="entry name" value="TPR"/>
    <property type="match status" value="5"/>
</dbReference>
<sequence>MQQNEEALKVVQEASRIAYQLGDTSKIVNSSRIIGLLFNRMDKPNEAEKVLLEVLSKAKRNELREDYKSILNNLAIAYTIQAKYDKALDIHFQALKMREEDNNAEEISISLNNIGLVYFKLNNYETALDFYNRALRLKTLDYLLVNIGLCYNQLKDFSKAHEYFDLALKTCGENCSERTKIDAEFGLGMSYYGMNNFPKAAKHFKSSYTISKKIENKRFEAENLLYFSYIFIKQHKLDSAVVTLTECEKIASNEGYNELLIESYKVFSDLFYKKHDFEKSSHYQSKYILLKDSIYSQDLIKNLAKIQTNYAERQNLATIAAKEEVIKRQRSLNFAIIIIAVLSTLLIFVLFRSNRIKKKVNAALSEAKAIIEEQNKQLLNSNINLDKELKEKNIDLEKANESLRRVNEELDNFIYKTSHDIRGPLASLKGMCNVALLDVTDPVALGYLRKLDVTAEKLNTILTRLVIVNQINNSILSSERIDFNSVINDVLLLEKKKGLPPHLNIKLKIEENIEFYSDREFIRIILENLIDNAIKFYNDSDRVDPFVNIFIETADDFLKVRVIDNGIGINQAHPDKIFQMFSRASERSETGGIGMYITKTAVQKLGGVINLKTTSEGYTEFFVTLPLSTSKIMA</sequence>
<keyword evidence="3" id="KW-0597">Phosphoprotein</keyword>
<dbReference type="Pfam" id="PF02518">
    <property type="entry name" value="HATPase_c"/>
    <property type="match status" value="1"/>
</dbReference>
<dbReference type="PRINTS" id="PR00344">
    <property type="entry name" value="BCTRLSENSOR"/>
</dbReference>
<dbReference type="CDD" id="cd00082">
    <property type="entry name" value="HisKA"/>
    <property type="match status" value="1"/>
</dbReference>
<dbReference type="Gene3D" id="1.25.40.10">
    <property type="entry name" value="Tetratricopeptide repeat domain"/>
    <property type="match status" value="2"/>
</dbReference>
<dbReference type="Gene3D" id="3.30.565.10">
    <property type="entry name" value="Histidine kinase-like ATPase, C-terminal domain"/>
    <property type="match status" value="1"/>
</dbReference>
<evidence type="ECO:0000256" key="9">
    <source>
        <dbReference type="PROSITE-ProRule" id="PRU00339"/>
    </source>
</evidence>
<gene>
    <name evidence="13" type="ORF">KK060_18685</name>
</gene>
<dbReference type="EC" id="2.7.13.3" evidence="2"/>
<feature type="transmembrane region" description="Helical" evidence="11">
    <location>
        <begin position="332"/>
        <end position="351"/>
    </location>
</feature>
<dbReference type="PROSITE" id="PS50293">
    <property type="entry name" value="TPR_REGION"/>
    <property type="match status" value="1"/>
</dbReference>
<dbReference type="InterPro" id="IPR003661">
    <property type="entry name" value="HisK_dim/P_dom"/>
</dbReference>
<evidence type="ECO:0000256" key="10">
    <source>
        <dbReference type="SAM" id="Coils"/>
    </source>
</evidence>
<keyword evidence="10" id="KW-0175">Coiled coil</keyword>
<organism evidence="13 14">
    <name type="scientific">Chryseosolibacter indicus</name>
    <dbReference type="NCBI Taxonomy" id="2782351"/>
    <lineage>
        <taxon>Bacteria</taxon>
        <taxon>Pseudomonadati</taxon>
        <taxon>Bacteroidota</taxon>
        <taxon>Cytophagia</taxon>
        <taxon>Cytophagales</taxon>
        <taxon>Chryseotaleaceae</taxon>
        <taxon>Chryseosolibacter</taxon>
    </lineage>
</organism>
<name>A0ABS5VV62_9BACT</name>
<dbReference type="InterPro" id="IPR036097">
    <property type="entry name" value="HisK_dim/P_sf"/>
</dbReference>
<reference evidence="13 14" key="1">
    <citation type="submission" date="2021-05" db="EMBL/GenBank/DDBJ databases">
        <title>A Polyphasic approach of four new species of the genus Ohtaekwangia: Ohtaekwangia histidinii sp. nov., Ohtaekwangia cretensis sp. nov., Ohtaekwangia indiensis sp. nov., Ohtaekwangia reichenbachii sp. nov. from diverse environment.</title>
        <authorList>
            <person name="Octaviana S."/>
        </authorList>
    </citation>
    <scope>NUCLEOTIDE SEQUENCE [LARGE SCALE GENOMIC DNA]</scope>
    <source>
        <strain evidence="13 14">PWU20</strain>
    </source>
</reference>
<keyword evidence="4" id="KW-0808">Transferase</keyword>
<keyword evidence="5" id="KW-0547">Nucleotide-binding</keyword>
<dbReference type="PROSITE" id="PS50109">
    <property type="entry name" value="HIS_KIN"/>
    <property type="match status" value="1"/>
</dbReference>
<dbReference type="SUPFAM" id="SSF48452">
    <property type="entry name" value="TPR-like"/>
    <property type="match status" value="2"/>
</dbReference>
<keyword evidence="6" id="KW-0418">Kinase</keyword>
<keyword evidence="8" id="KW-0902">Two-component regulatory system</keyword>
<feature type="coiled-coil region" evidence="10">
    <location>
        <begin position="357"/>
        <end position="416"/>
    </location>
</feature>
<evidence type="ECO:0000256" key="5">
    <source>
        <dbReference type="ARBA" id="ARBA00022741"/>
    </source>
</evidence>
<dbReference type="InterPro" id="IPR011990">
    <property type="entry name" value="TPR-like_helical_dom_sf"/>
</dbReference>
<protein>
    <recommendedName>
        <fullName evidence="2">histidine kinase</fullName>
        <ecNumber evidence="2">2.7.13.3</ecNumber>
    </recommendedName>
</protein>
<keyword evidence="9" id="KW-0802">TPR repeat</keyword>
<dbReference type="SUPFAM" id="SSF55874">
    <property type="entry name" value="ATPase domain of HSP90 chaperone/DNA topoisomerase II/histidine kinase"/>
    <property type="match status" value="1"/>
</dbReference>
<dbReference type="Pfam" id="PF13424">
    <property type="entry name" value="TPR_12"/>
    <property type="match status" value="1"/>
</dbReference>
<evidence type="ECO:0000313" key="13">
    <source>
        <dbReference type="EMBL" id="MBT1705325.1"/>
    </source>
</evidence>
<dbReference type="InterPro" id="IPR003594">
    <property type="entry name" value="HATPase_dom"/>
</dbReference>
<evidence type="ECO:0000256" key="6">
    <source>
        <dbReference type="ARBA" id="ARBA00022777"/>
    </source>
</evidence>
<dbReference type="InterPro" id="IPR050351">
    <property type="entry name" value="BphY/WalK/GraS-like"/>
</dbReference>
<comment type="caution">
    <text evidence="13">The sequence shown here is derived from an EMBL/GenBank/DDBJ whole genome shotgun (WGS) entry which is preliminary data.</text>
</comment>
<dbReference type="InterPro" id="IPR036890">
    <property type="entry name" value="HATPase_C_sf"/>
</dbReference>
<dbReference type="Pfam" id="PF13181">
    <property type="entry name" value="TPR_8"/>
    <property type="match status" value="1"/>
</dbReference>
<evidence type="ECO:0000256" key="8">
    <source>
        <dbReference type="ARBA" id="ARBA00023012"/>
    </source>
</evidence>
<evidence type="ECO:0000256" key="7">
    <source>
        <dbReference type="ARBA" id="ARBA00022840"/>
    </source>
</evidence>
<dbReference type="InterPro" id="IPR005467">
    <property type="entry name" value="His_kinase_dom"/>
</dbReference>
<evidence type="ECO:0000256" key="11">
    <source>
        <dbReference type="SAM" id="Phobius"/>
    </source>
</evidence>
<keyword evidence="11" id="KW-0472">Membrane</keyword>
<dbReference type="InterPro" id="IPR004358">
    <property type="entry name" value="Sig_transdc_His_kin-like_C"/>
</dbReference>
<dbReference type="SUPFAM" id="SSF47384">
    <property type="entry name" value="Homodimeric domain of signal transducing histidine kinase"/>
    <property type="match status" value="1"/>
</dbReference>
<dbReference type="PROSITE" id="PS50005">
    <property type="entry name" value="TPR"/>
    <property type="match status" value="2"/>
</dbReference>
<evidence type="ECO:0000256" key="3">
    <source>
        <dbReference type="ARBA" id="ARBA00022553"/>
    </source>
</evidence>